<organism evidence="1 2">
    <name type="scientific">Pseudomonas phage phiPMW</name>
    <dbReference type="NCBI Taxonomy" id="1815582"/>
    <lineage>
        <taxon>Viruses</taxon>
        <taxon>Duplodnaviria</taxon>
        <taxon>Heunggongvirae</taxon>
        <taxon>Uroviricota</taxon>
        <taxon>Caudoviricetes</taxon>
        <taxon>Plaisancevirus</taxon>
        <taxon>Plaisancevirus PMW</taxon>
    </lineage>
</organism>
<dbReference type="OrthoDB" id="41213at10239"/>
<gene>
    <name evidence="1" type="ORF">PMW_63</name>
</gene>
<name>A0A1S5R1D0_9CAUD</name>
<evidence type="ECO:0000313" key="2">
    <source>
        <dbReference type="Proteomes" id="UP000223738"/>
    </source>
</evidence>
<proteinExistence type="predicted"/>
<reference evidence="1 2" key="1">
    <citation type="submission" date="2016-03" db="EMBL/GenBank/DDBJ databases">
        <title>Characterization of pf16 and phiPMW: Two novel phages infecting Pseudomonas putida PpG1.</title>
        <authorList>
            <person name="Magill D.J."/>
            <person name="Krylov V.N."/>
            <person name="Allen C.C.R."/>
            <person name="McGrath J.W."/>
            <person name="Quinn J.P."/>
            <person name="Kulakov L.A."/>
        </authorList>
    </citation>
    <scope>NUCLEOTIDE SEQUENCE [LARGE SCALE GENOMIC DNA]</scope>
</reference>
<accession>A0A1S5R1D0</accession>
<evidence type="ECO:0000313" key="1">
    <source>
        <dbReference type="EMBL" id="ANA49188.1"/>
    </source>
</evidence>
<keyword evidence="2" id="KW-1185">Reference proteome</keyword>
<dbReference type="Proteomes" id="UP000223738">
    <property type="component" value="Segment"/>
</dbReference>
<protein>
    <submittedName>
        <fullName evidence="1">Uncharacterized protein</fullName>
    </submittedName>
</protein>
<sequence>MNIKEFKQWLDKFPDDTTIDVVYHTQGSGYYDQGGNATIATFNPVENDYGWCAHFYYDKYDNTLLLGGINE</sequence>
<dbReference type="EMBL" id="KU862660">
    <property type="protein sequence ID" value="ANA49188.1"/>
    <property type="molecule type" value="Genomic_DNA"/>
</dbReference>